<dbReference type="Proteomes" id="UP000654367">
    <property type="component" value="Unassembled WGS sequence"/>
</dbReference>
<comment type="subcellular location">
    <subcellularLocation>
        <location evidence="1">Cell inner membrane</location>
        <topology evidence="1">Multi-pass membrane protein</topology>
    </subcellularLocation>
</comment>
<dbReference type="Gene3D" id="3.40.720.10">
    <property type="entry name" value="Alkaline Phosphatase, subunit A"/>
    <property type="match status" value="1"/>
</dbReference>
<keyword evidence="7 8" id="KW-0472">Membrane</keyword>
<evidence type="ECO:0000256" key="7">
    <source>
        <dbReference type="ARBA" id="ARBA00023136"/>
    </source>
</evidence>
<feature type="transmembrane region" description="Helical" evidence="8">
    <location>
        <begin position="50"/>
        <end position="70"/>
    </location>
</feature>
<evidence type="ECO:0000256" key="4">
    <source>
        <dbReference type="ARBA" id="ARBA00022679"/>
    </source>
</evidence>
<keyword evidence="4 11" id="KW-0808">Transferase</keyword>
<dbReference type="Pfam" id="PF00884">
    <property type="entry name" value="Sulfatase"/>
    <property type="match status" value="1"/>
</dbReference>
<evidence type="ECO:0000256" key="2">
    <source>
        <dbReference type="ARBA" id="ARBA00022475"/>
    </source>
</evidence>
<evidence type="ECO:0000313" key="12">
    <source>
        <dbReference type="Proteomes" id="UP000654367"/>
    </source>
</evidence>
<keyword evidence="6 8" id="KW-1133">Transmembrane helix</keyword>
<feature type="transmembrane region" description="Helical" evidence="8">
    <location>
        <begin position="192"/>
        <end position="210"/>
    </location>
</feature>
<name>A0ABQ2Q3C4_9GAMM</name>
<evidence type="ECO:0000259" key="9">
    <source>
        <dbReference type="Pfam" id="PF00884"/>
    </source>
</evidence>
<feature type="transmembrane region" description="Helical" evidence="8">
    <location>
        <begin position="112"/>
        <end position="130"/>
    </location>
</feature>
<dbReference type="GO" id="GO:0016740">
    <property type="term" value="F:transferase activity"/>
    <property type="evidence" value="ECO:0007669"/>
    <property type="project" value="UniProtKB-KW"/>
</dbReference>
<gene>
    <name evidence="11" type="primary">eptA</name>
    <name evidence="11" type="ORF">GCM10009409_08940</name>
</gene>
<dbReference type="CDD" id="cd16017">
    <property type="entry name" value="LptA"/>
    <property type="match status" value="1"/>
</dbReference>
<sequence>MSTVSNNSVFIQWILSVLVEYQRQSSLTRVVIVKLLTETWSRITPQSISYEAMTGIIAVYFGLVLNFPIIRKIYQLSTEGHVLFSLTPAILLSGCFMVIFSIFAFRFVYKPAMIVLILSSSAAMYAMLQYNVILDYSMIENIFETNSGEAISYLSINSVGYVLVFGILPSVWVYRTNIANQASLSKALFRRVGFVVLGLAVIGVMVLFFYKDYASVGRNNQYLNKMIIPAHIYNTAKYINQRFFSEKLTFNPIGQDAQLVPVANGKPTLMVLVVGETARAQNMAYNGYQRNTNPYTENLGIIALQDVSSCGTATAHSLPCMFSNLTRNDYSRKAADAQNNVLDVIKAAGVEVTWFDNDGGDKAVGARINKIDISPSENNPLCDGLSCYDEILIEKLTQKLQQDTQASAASGKGLANQFIALHTIGSHGPTYWQRYPADKASFTPACSRSDIENCSDQEIINVYDNTIAYTDFVLAQTIKVLEQYQDKYNVALVYLSDHGESLGESGMYLHGTPYSIAPSQQTHVPWLMWLPQDYTQAKGVDRECLVEHAQTASYSHDNLFHSLLGLYGVNTSVRDAALDMTSRCKLN</sequence>
<feature type="domain" description="Phosphoethanolamine transferase N-terminal" evidence="10">
    <location>
        <begin position="95"/>
        <end position="242"/>
    </location>
</feature>
<dbReference type="Pfam" id="PF08019">
    <property type="entry name" value="EptA_B_N"/>
    <property type="match status" value="1"/>
</dbReference>
<dbReference type="InterPro" id="IPR040423">
    <property type="entry name" value="PEA_transferase"/>
</dbReference>
<evidence type="ECO:0000256" key="8">
    <source>
        <dbReference type="SAM" id="Phobius"/>
    </source>
</evidence>
<evidence type="ECO:0000313" key="11">
    <source>
        <dbReference type="EMBL" id="GGP44343.1"/>
    </source>
</evidence>
<comment type="caution">
    <text evidence="11">The sequence shown here is derived from an EMBL/GenBank/DDBJ whole genome shotgun (WGS) entry which is preliminary data.</text>
</comment>
<dbReference type="InterPro" id="IPR012549">
    <property type="entry name" value="EptA-like_N"/>
</dbReference>
<dbReference type="InterPro" id="IPR000917">
    <property type="entry name" value="Sulfatase_N"/>
</dbReference>
<dbReference type="EMBL" id="BMQV01000005">
    <property type="protein sequence ID" value="GGP44343.1"/>
    <property type="molecule type" value="Genomic_DNA"/>
</dbReference>
<evidence type="ECO:0000256" key="6">
    <source>
        <dbReference type="ARBA" id="ARBA00022989"/>
    </source>
</evidence>
<evidence type="ECO:0000256" key="3">
    <source>
        <dbReference type="ARBA" id="ARBA00022519"/>
    </source>
</evidence>
<dbReference type="SUPFAM" id="SSF53649">
    <property type="entry name" value="Alkaline phosphatase-like"/>
    <property type="match status" value="1"/>
</dbReference>
<dbReference type="PANTHER" id="PTHR30443">
    <property type="entry name" value="INNER MEMBRANE PROTEIN"/>
    <property type="match status" value="1"/>
</dbReference>
<organism evidence="11 12">
    <name type="scientific">Shewanella saliphila</name>
    <dbReference type="NCBI Taxonomy" id="2282698"/>
    <lineage>
        <taxon>Bacteria</taxon>
        <taxon>Pseudomonadati</taxon>
        <taxon>Pseudomonadota</taxon>
        <taxon>Gammaproteobacteria</taxon>
        <taxon>Alteromonadales</taxon>
        <taxon>Shewanellaceae</taxon>
        <taxon>Shewanella</taxon>
    </lineage>
</organism>
<keyword evidence="5 8" id="KW-0812">Transmembrane</keyword>
<feature type="transmembrane region" description="Helical" evidence="8">
    <location>
        <begin position="82"/>
        <end position="105"/>
    </location>
</feature>
<reference evidence="12" key="1">
    <citation type="journal article" date="2019" name="Int. J. Syst. Evol. Microbiol.">
        <title>The Global Catalogue of Microorganisms (GCM) 10K type strain sequencing project: providing services to taxonomists for standard genome sequencing and annotation.</title>
        <authorList>
            <consortium name="The Broad Institute Genomics Platform"/>
            <consortium name="The Broad Institute Genome Sequencing Center for Infectious Disease"/>
            <person name="Wu L."/>
            <person name="Ma J."/>
        </authorList>
    </citation>
    <scope>NUCLEOTIDE SEQUENCE [LARGE SCALE GENOMIC DNA]</scope>
    <source>
        <strain evidence="12">JCM 32304</strain>
    </source>
</reference>
<dbReference type="PANTHER" id="PTHR30443:SF0">
    <property type="entry name" value="PHOSPHOETHANOLAMINE TRANSFERASE EPTA"/>
    <property type="match status" value="1"/>
</dbReference>
<proteinExistence type="predicted"/>
<keyword evidence="2" id="KW-1003">Cell membrane</keyword>
<keyword evidence="3" id="KW-0997">Cell inner membrane</keyword>
<dbReference type="InterPro" id="IPR017850">
    <property type="entry name" value="Alkaline_phosphatase_core_sf"/>
</dbReference>
<accession>A0ABQ2Q3C4</accession>
<evidence type="ECO:0000256" key="1">
    <source>
        <dbReference type="ARBA" id="ARBA00004429"/>
    </source>
</evidence>
<evidence type="ECO:0000259" key="10">
    <source>
        <dbReference type="Pfam" id="PF08019"/>
    </source>
</evidence>
<dbReference type="NCBIfam" id="NF028537">
    <property type="entry name" value="P_eth_NH2_trans"/>
    <property type="match status" value="1"/>
</dbReference>
<evidence type="ECO:0000256" key="5">
    <source>
        <dbReference type="ARBA" id="ARBA00022692"/>
    </source>
</evidence>
<feature type="domain" description="Sulfatase N-terminal" evidence="9">
    <location>
        <begin position="270"/>
        <end position="569"/>
    </location>
</feature>
<keyword evidence="12" id="KW-1185">Reference proteome</keyword>
<protein>
    <submittedName>
        <fullName evidence="11">Phosphoethanolamine transferase</fullName>
    </submittedName>
</protein>
<dbReference type="InterPro" id="IPR058130">
    <property type="entry name" value="PEA_transf_C"/>
</dbReference>
<feature type="transmembrane region" description="Helical" evidence="8">
    <location>
        <begin position="150"/>
        <end position="172"/>
    </location>
</feature>